<dbReference type="OrthoDB" id="415825at2759"/>
<dbReference type="PANTHER" id="PTHR42973">
    <property type="entry name" value="BINDING OXIDOREDUCTASE, PUTATIVE (AFU_ORTHOLOGUE AFUA_1G17690)-RELATED"/>
    <property type="match status" value="1"/>
</dbReference>
<evidence type="ECO:0000256" key="4">
    <source>
        <dbReference type="ARBA" id="ARBA00022827"/>
    </source>
</evidence>
<reference evidence="8" key="1">
    <citation type="journal article" date="2014" name="Genome Announc.">
        <title>Genome sequence and annotation of Acremonium chrysogenum, producer of the beta-lactam antibiotic cephalosporin C.</title>
        <authorList>
            <person name="Terfehr D."/>
            <person name="Dahlmann T.A."/>
            <person name="Specht T."/>
            <person name="Zadra I."/>
            <person name="Kuernsteiner H."/>
            <person name="Kueck U."/>
        </authorList>
    </citation>
    <scope>NUCLEOTIDE SEQUENCE [LARGE SCALE GENOMIC DNA]</scope>
    <source>
        <strain evidence="8">ATCC 11550 / CBS 779.69 / DSM 880 / IAM 14645 / JCM 23072 / IMI 49137</strain>
    </source>
</reference>
<feature type="domain" description="FAD-binding PCMH-type" evidence="6">
    <location>
        <begin position="34"/>
        <end position="204"/>
    </location>
</feature>
<evidence type="ECO:0000256" key="5">
    <source>
        <dbReference type="ARBA" id="ARBA00023002"/>
    </source>
</evidence>
<dbReference type="EMBL" id="JPKY01000049">
    <property type="protein sequence ID" value="KFH44380.1"/>
    <property type="molecule type" value="Genomic_DNA"/>
</dbReference>
<dbReference type="InterPro" id="IPR036318">
    <property type="entry name" value="FAD-bd_PCMH-like_sf"/>
</dbReference>
<proteinExistence type="inferred from homology"/>
<keyword evidence="8" id="KW-1185">Reference proteome</keyword>
<dbReference type="InterPro" id="IPR016167">
    <property type="entry name" value="FAD-bd_PCMH_sub1"/>
</dbReference>
<dbReference type="SUPFAM" id="SSF56176">
    <property type="entry name" value="FAD-binding/transporter-associated domain-like"/>
    <property type="match status" value="1"/>
</dbReference>
<comment type="similarity">
    <text evidence="2">Belongs to the oxygen-dependent FAD-linked oxidoreductase family.</text>
</comment>
<name>A0A086T4U8_HAPC1</name>
<evidence type="ECO:0000313" key="8">
    <source>
        <dbReference type="Proteomes" id="UP000029964"/>
    </source>
</evidence>
<dbReference type="Gene3D" id="3.30.465.10">
    <property type="match status" value="1"/>
</dbReference>
<dbReference type="PANTHER" id="PTHR42973:SF39">
    <property type="entry name" value="FAD-BINDING PCMH-TYPE DOMAIN-CONTAINING PROTEIN"/>
    <property type="match status" value="1"/>
</dbReference>
<evidence type="ECO:0000313" key="7">
    <source>
        <dbReference type="EMBL" id="KFH44380.1"/>
    </source>
</evidence>
<organism evidence="7 8">
    <name type="scientific">Hapsidospora chrysogenum (strain ATCC 11550 / CBS 779.69 / DSM 880 / IAM 14645 / JCM 23072 / IMI 49137)</name>
    <name type="common">Acremonium chrysogenum</name>
    <dbReference type="NCBI Taxonomy" id="857340"/>
    <lineage>
        <taxon>Eukaryota</taxon>
        <taxon>Fungi</taxon>
        <taxon>Dikarya</taxon>
        <taxon>Ascomycota</taxon>
        <taxon>Pezizomycotina</taxon>
        <taxon>Sordariomycetes</taxon>
        <taxon>Hypocreomycetidae</taxon>
        <taxon>Hypocreales</taxon>
        <taxon>Bionectriaceae</taxon>
        <taxon>Hapsidospora</taxon>
    </lineage>
</organism>
<dbReference type="InterPro" id="IPR016169">
    <property type="entry name" value="FAD-bd_PCMH_sub2"/>
</dbReference>
<dbReference type="Pfam" id="PF08031">
    <property type="entry name" value="BBE"/>
    <property type="match status" value="1"/>
</dbReference>
<evidence type="ECO:0000256" key="3">
    <source>
        <dbReference type="ARBA" id="ARBA00022630"/>
    </source>
</evidence>
<dbReference type="STRING" id="857340.A0A086T4U8"/>
<dbReference type="AlphaFoldDB" id="A0A086T4U8"/>
<dbReference type="InterPro" id="IPR016166">
    <property type="entry name" value="FAD-bd_PCMH"/>
</dbReference>
<dbReference type="Proteomes" id="UP000029964">
    <property type="component" value="Unassembled WGS sequence"/>
</dbReference>
<keyword evidence="4" id="KW-0274">FAD</keyword>
<dbReference type="Gene3D" id="3.30.43.10">
    <property type="entry name" value="Uridine Diphospho-n-acetylenolpyruvylglucosamine Reductase, domain 2"/>
    <property type="match status" value="1"/>
</dbReference>
<keyword evidence="5" id="KW-0560">Oxidoreductase</keyword>
<dbReference type="HOGENOM" id="CLU_018354_10_0_1"/>
<evidence type="ECO:0000256" key="1">
    <source>
        <dbReference type="ARBA" id="ARBA00001974"/>
    </source>
</evidence>
<keyword evidence="3" id="KW-0285">Flavoprotein</keyword>
<evidence type="ECO:0000259" key="6">
    <source>
        <dbReference type="PROSITE" id="PS51387"/>
    </source>
</evidence>
<evidence type="ECO:0000256" key="2">
    <source>
        <dbReference type="ARBA" id="ARBA00005466"/>
    </source>
</evidence>
<dbReference type="GO" id="GO:0071949">
    <property type="term" value="F:FAD binding"/>
    <property type="evidence" value="ECO:0007669"/>
    <property type="project" value="InterPro"/>
</dbReference>
<comment type="cofactor">
    <cofactor evidence="1">
        <name>FAD</name>
        <dbReference type="ChEBI" id="CHEBI:57692"/>
    </cofactor>
</comment>
<accession>A0A086T4U8</accession>
<dbReference type="Gene3D" id="3.40.462.20">
    <property type="match status" value="1"/>
</dbReference>
<dbReference type="InterPro" id="IPR006094">
    <property type="entry name" value="Oxid_FAD_bind_N"/>
</dbReference>
<dbReference type="PROSITE" id="PS51387">
    <property type="entry name" value="FAD_PCMH"/>
    <property type="match status" value="1"/>
</dbReference>
<dbReference type="InterPro" id="IPR050416">
    <property type="entry name" value="FAD-linked_Oxidoreductase"/>
</dbReference>
<protein>
    <submittedName>
        <fullName evidence="7">6-hydroxy-D-nicotine oxidase-like protein</fullName>
    </submittedName>
</protein>
<comment type="caution">
    <text evidence="7">The sequence shown here is derived from an EMBL/GenBank/DDBJ whole genome shotgun (WGS) entry which is preliminary data.</text>
</comment>
<dbReference type="InterPro" id="IPR012951">
    <property type="entry name" value="BBE"/>
</dbReference>
<sequence>MSDVGQLRAAITIGSVLTPGDDGYEDSLKRWSATAEKRAAVVVKAANAEEVAAAIKFAVANKLPLTARGGGHSSSGTSSSEGMVVDLSNMRAVSVDQDAMTASFGGGCVFADLDRVLDPLGLAIVGGVVNHTGVGGLILGGGHGYLTPKHGLTIDNLLSVQIVTADGSILEASEKENEDLFWAVRGAGVQFGVVTRFTSRIHKQGEVWSGALVFTPDKLPDLVAAVNDFHNKDNRDGHCLTMGIGYGPDGTSRVLTVSPFYQGPVDDARKFFSKILDIGPIIDMTTMMTVGQVNQLLNPLAYHGIRRLMGSGNAVMPLDAATLQSTADKFWSFCDARPGVGAQSAVAVEFFPTHKILEVPHDATAYSNRGDYYDVVTMFGWTDEARDGELRAFNRELVAHIRDTLGYKYNAREGGDAPVGRYINLETDPVKPEDAYGANLKRLRVVKRKFDPENVFHKWHGVNVEVE</sequence>
<gene>
    <name evidence="7" type="ORF">ACRE_048500</name>
</gene>
<dbReference type="Pfam" id="PF01565">
    <property type="entry name" value="FAD_binding_4"/>
    <property type="match status" value="1"/>
</dbReference>
<dbReference type="GO" id="GO:0016491">
    <property type="term" value="F:oxidoreductase activity"/>
    <property type="evidence" value="ECO:0007669"/>
    <property type="project" value="UniProtKB-KW"/>
</dbReference>